<evidence type="ECO:0000259" key="1">
    <source>
        <dbReference type="Pfam" id="PF00078"/>
    </source>
</evidence>
<proteinExistence type="predicted"/>
<comment type="caution">
    <text evidence="2">The sequence shown here is derived from an EMBL/GenBank/DDBJ whole genome shotgun (WGS) entry which is preliminary data.</text>
</comment>
<protein>
    <recommendedName>
        <fullName evidence="1">Reverse transcriptase domain-containing protein</fullName>
    </recommendedName>
</protein>
<dbReference type="Gene3D" id="3.30.70.270">
    <property type="match status" value="1"/>
</dbReference>
<organism evidence="2 3">
    <name type="scientific">Ranatra chinensis</name>
    <dbReference type="NCBI Taxonomy" id="642074"/>
    <lineage>
        <taxon>Eukaryota</taxon>
        <taxon>Metazoa</taxon>
        <taxon>Ecdysozoa</taxon>
        <taxon>Arthropoda</taxon>
        <taxon>Hexapoda</taxon>
        <taxon>Insecta</taxon>
        <taxon>Pterygota</taxon>
        <taxon>Neoptera</taxon>
        <taxon>Paraneoptera</taxon>
        <taxon>Hemiptera</taxon>
        <taxon>Heteroptera</taxon>
        <taxon>Panheteroptera</taxon>
        <taxon>Nepomorpha</taxon>
        <taxon>Nepidae</taxon>
        <taxon>Ranatrinae</taxon>
        <taxon>Ranatra</taxon>
    </lineage>
</organism>
<dbReference type="EMBL" id="JBFDAA010000007">
    <property type="protein sequence ID" value="KAL1130625.1"/>
    <property type="molecule type" value="Genomic_DNA"/>
</dbReference>
<evidence type="ECO:0000313" key="2">
    <source>
        <dbReference type="EMBL" id="KAL1130625.1"/>
    </source>
</evidence>
<dbReference type="InterPro" id="IPR043128">
    <property type="entry name" value="Rev_trsase/Diguanyl_cyclase"/>
</dbReference>
<keyword evidence="3" id="KW-1185">Reference proteome</keyword>
<dbReference type="Pfam" id="PF00078">
    <property type="entry name" value="RVT_1"/>
    <property type="match status" value="1"/>
</dbReference>
<dbReference type="GO" id="GO:0071897">
    <property type="term" value="P:DNA biosynthetic process"/>
    <property type="evidence" value="ECO:0007669"/>
    <property type="project" value="UniProtKB-ARBA"/>
</dbReference>
<dbReference type="SUPFAM" id="SSF56672">
    <property type="entry name" value="DNA/RNA polymerases"/>
    <property type="match status" value="1"/>
</dbReference>
<dbReference type="CDD" id="cd01647">
    <property type="entry name" value="RT_LTR"/>
    <property type="match status" value="1"/>
</dbReference>
<dbReference type="PANTHER" id="PTHR24559">
    <property type="entry name" value="TRANSPOSON TY3-I GAG-POL POLYPROTEIN"/>
    <property type="match status" value="1"/>
</dbReference>
<gene>
    <name evidence="2" type="ORF">AAG570_011867</name>
</gene>
<dbReference type="AlphaFoldDB" id="A0ABD0YH54"/>
<reference evidence="2 3" key="1">
    <citation type="submission" date="2024-07" db="EMBL/GenBank/DDBJ databases">
        <title>Chromosome-level genome assembly of the water stick insect Ranatra chinensis (Heteroptera: Nepidae).</title>
        <authorList>
            <person name="Liu X."/>
        </authorList>
    </citation>
    <scope>NUCLEOTIDE SEQUENCE [LARGE SCALE GENOMIC DNA]</scope>
    <source>
        <strain evidence="2">Cailab_2021Rc</strain>
        <tissue evidence="2">Muscle</tissue>
    </source>
</reference>
<sequence>MTAPMYEEPLGGKRDSVVRPGVITSQINPILLVTDRKSNCQYLLDTGVSVSVIPVSRKQGLQQDPYTLYAANGSPIGTYAADFLFYHGLLVDRETKKAATSDKVAEGTSTVYTIPAGSPYAELSQQFPDIIRPGNLHHEARHLADGSYWPCGEYRRLNTQTVPERSGLNINVHGATVFSTIDLERAYYQIPVAPEDVQKTAVTRLSNSGFTRMSFELRNAAQTFQRFIDSIFRDLSYVFPYTDDLLIASRSPGEHRRHLREVFSRRTGMECVLTRQP</sequence>
<dbReference type="InterPro" id="IPR000477">
    <property type="entry name" value="RT_dom"/>
</dbReference>
<evidence type="ECO:0000313" key="3">
    <source>
        <dbReference type="Proteomes" id="UP001558652"/>
    </source>
</evidence>
<dbReference type="InterPro" id="IPR053134">
    <property type="entry name" value="RNA-dir_DNA_polymerase"/>
</dbReference>
<dbReference type="Gene3D" id="3.10.10.10">
    <property type="entry name" value="HIV Type 1 Reverse Transcriptase, subunit A, domain 1"/>
    <property type="match status" value="1"/>
</dbReference>
<name>A0ABD0YH54_9HEMI</name>
<dbReference type="PANTHER" id="PTHR24559:SF444">
    <property type="entry name" value="REVERSE TRANSCRIPTASE DOMAIN-CONTAINING PROTEIN"/>
    <property type="match status" value="1"/>
</dbReference>
<feature type="domain" description="Reverse transcriptase" evidence="1">
    <location>
        <begin position="171"/>
        <end position="265"/>
    </location>
</feature>
<dbReference type="InterPro" id="IPR043502">
    <property type="entry name" value="DNA/RNA_pol_sf"/>
</dbReference>
<dbReference type="Proteomes" id="UP001558652">
    <property type="component" value="Unassembled WGS sequence"/>
</dbReference>
<accession>A0ABD0YH54</accession>